<dbReference type="Proteomes" id="UP000008206">
    <property type="component" value="Plasmid Cy782202"/>
</dbReference>
<evidence type="ECO:0000313" key="3">
    <source>
        <dbReference type="Proteomes" id="UP000008206"/>
    </source>
</evidence>
<protein>
    <submittedName>
        <fullName evidence="2">Uncharacterized protein</fullName>
    </submittedName>
</protein>
<reference evidence="3" key="1">
    <citation type="journal article" date="2011" name="MBio">
        <title>Novel metabolic attributes of the genus Cyanothece, comprising a group of unicellular nitrogen-fixing Cyanobacteria.</title>
        <authorList>
            <person name="Bandyopadhyay A."/>
            <person name="Elvitigala T."/>
            <person name="Welsh E."/>
            <person name="Stockel J."/>
            <person name="Liberton M."/>
            <person name="Min H."/>
            <person name="Sherman L.A."/>
            <person name="Pakrasi H.B."/>
        </authorList>
    </citation>
    <scope>NUCLEOTIDE SEQUENCE [LARGE SCALE GENOMIC DNA]</scope>
    <source>
        <strain evidence="3">PCC 7822</strain>
        <plasmid evidence="3">Cy782202</plasmid>
    </source>
</reference>
<evidence type="ECO:0000313" key="2">
    <source>
        <dbReference type="EMBL" id="ADN18178.1"/>
    </source>
</evidence>
<dbReference type="EMBL" id="CP002200">
    <property type="protein sequence ID" value="ADN18178.1"/>
    <property type="molecule type" value="Genomic_DNA"/>
</dbReference>
<dbReference type="HOGENOM" id="CLU_146579_0_0_3"/>
<dbReference type="RefSeq" id="WP_013334926.1">
    <property type="nucleotide sequence ID" value="NC_014534.1"/>
</dbReference>
<proteinExistence type="predicted"/>
<accession>E0UMJ8</accession>
<name>E0UMJ8_GLOV7</name>
<geneLocation type="plasmid" evidence="2 3">
    <name>Cy782202</name>
</geneLocation>
<gene>
    <name evidence="2" type="ordered locus">Cyan7822_6392</name>
</gene>
<keyword evidence="3" id="KW-1185">Reference proteome</keyword>
<sequence length="133" mass="15123">MNKKNIRLDVSDRAERIQSAISELKQQISAIKNSGQVAPTDCYVARYQARGQKYRYWYYQLKASQPIFPKSTKKSELSRFKHLGVSGSQGHIDGVMAVVRRGQIEELTKAISSLEESLLDLFSDEEKVGNRVE</sequence>
<keyword evidence="2" id="KW-0614">Plasmid</keyword>
<dbReference type="AlphaFoldDB" id="E0UMJ8"/>
<feature type="coiled-coil region" evidence="1">
    <location>
        <begin position="7"/>
        <end position="34"/>
    </location>
</feature>
<dbReference type="KEGG" id="cyj:Cyan7822_6392"/>
<evidence type="ECO:0000256" key="1">
    <source>
        <dbReference type="SAM" id="Coils"/>
    </source>
</evidence>
<dbReference type="OrthoDB" id="427496at2"/>
<keyword evidence="1" id="KW-0175">Coiled coil</keyword>
<organism evidence="2 3">
    <name type="scientific">Gloeothece verrucosa (strain PCC 7822)</name>
    <name type="common">Cyanothece sp. (strain PCC 7822)</name>
    <dbReference type="NCBI Taxonomy" id="497965"/>
    <lineage>
        <taxon>Bacteria</taxon>
        <taxon>Bacillati</taxon>
        <taxon>Cyanobacteriota</taxon>
        <taxon>Cyanophyceae</taxon>
        <taxon>Oscillatoriophycideae</taxon>
        <taxon>Chroococcales</taxon>
        <taxon>Aphanothecaceae</taxon>
        <taxon>Gloeothece</taxon>
        <taxon>Gloeothece verrucosa</taxon>
    </lineage>
</organism>